<feature type="region of interest" description="Disordered" evidence="1">
    <location>
        <begin position="314"/>
        <end position="395"/>
    </location>
</feature>
<name>A0ABN9TM26_9DINO</name>
<feature type="domain" description="JmjC" evidence="2">
    <location>
        <begin position="19"/>
        <end position="171"/>
    </location>
</feature>
<dbReference type="Gene3D" id="2.60.120.650">
    <property type="entry name" value="Cupin"/>
    <property type="match status" value="1"/>
</dbReference>
<keyword evidence="4" id="KW-1185">Reference proteome</keyword>
<dbReference type="EMBL" id="CAUYUJ010014812">
    <property type="protein sequence ID" value="CAK0846275.1"/>
    <property type="molecule type" value="Genomic_DNA"/>
</dbReference>
<comment type="caution">
    <text evidence="3">The sequence shown here is derived from an EMBL/GenBank/DDBJ whole genome shotgun (WGS) entry which is preliminary data.</text>
</comment>
<evidence type="ECO:0000313" key="4">
    <source>
        <dbReference type="Proteomes" id="UP001189429"/>
    </source>
</evidence>
<sequence>MMTCGYQEGFGVPSRPARPAARAARSCRRHPASWRTRSASRTSGPSCGSSPRARARDCTAIHVEETHLLLHQLDGEAQVTICSGSAGEKFRQAAPDPFDDTQSCYEPWGDGAVVDEPSALWTAVLRAGEAVTVPRGCWHAVLTLRPSLLLVRHVVNRSNSGAFAARQRSVALARAAFLAPSEARVCQFAAARAALAAPAEAPERCAEPRLCDGDGCAAHATLLGEDGAGIFSTRLPDGAPPRFFRLGAKSQPWTSALVCAALAAAPRGPGRTRVALAPAAVSAAAPGAPLQPGAALLAEVEVVAVLSQERASGAAAPAQWAPPPPRRSPPAACQSRPPPARGGMPAAPAAHSGHLSSARGAVRLATAPAAASARPGGSTGSAAAGCLRRPAWPAR</sequence>
<dbReference type="InterPro" id="IPR003347">
    <property type="entry name" value="JmjC_dom"/>
</dbReference>
<feature type="compositionally biased region" description="Low complexity" evidence="1">
    <location>
        <begin position="13"/>
        <end position="24"/>
    </location>
</feature>
<feature type="compositionally biased region" description="Low complexity" evidence="1">
    <location>
        <begin position="358"/>
        <end position="385"/>
    </location>
</feature>
<gene>
    <name evidence="3" type="ORF">PCOR1329_LOCUS39828</name>
</gene>
<feature type="region of interest" description="Disordered" evidence="1">
    <location>
        <begin position="13"/>
        <end position="52"/>
    </location>
</feature>
<evidence type="ECO:0000259" key="2">
    <source>
        <dbReference type="PROSITE" id="PS51184"/>
    </source>
</evidence>
<reference evidence="3" key="1">
    <citation type="submission" date="2023-10" db="EMBL/GenBank/DDBJ databases">
        <authorList>
            <person name="Chen Y."/>
            <person name="Shah S."/>
            <person name="Dougan E. K."/>
            <person name="Thang M."/>
            <person name="Chan C."/>
        </authorList>
    </citation>
    <scope>NUCLEOTIDE SEQUENCE [LARGE SCALE GENOMIC DNA]</scope>
</reference>
<feature type="compositionally biased region" description="Low complexity" evidence="1">
    <location>
        <begin position="33"/>
        <end position="43"/>
    </location>
</feature>
<feature type="compositionally biased region" description="Low complexity" evidence="1">
    <location>
        <begin position="329"/>
        <end position="350"/>
    </location>
</feature>
<evidence type="ECO:0000313" key="3">
    <source>
        <dbReference type="EMBL" id="CAK0846275.1"/>
    </source>
</evidence>
<dbReference type="PROSITE" id="PS51184">
    <property type="entry name" value="JMJC"/>
    <property type="match status" value="1"/>
</dbReference>
<evidence type="ECO:0000256" key="1">
    <source>
        <dbReference type="SAM" id="MobiDB-lite"/>
    </source>
</evidence>
<dbReference type="Proteomes" id="UP001189429">
    <property type="component" value="Unassembled WGS sequence"/>
</dbReference>
<protein>
    <recommendedName>
        <fullName evidence="2">JmjC domain-containing protein</fullName>
    </recommendedName>
</protein>
<proteinExistence type="predicted"/>
<dbReference type="SUPFAM" id="SSF51197">
    <property type="entry name" value="Clavaminate synthase-like"/>
    <property type="match status" value="1"/>
</dbReference>
<organism evidence="3 4">
    <name type="scientific">Prorocentrum cordatum</name>
    <dbReference type="NCBI Taxonomy" id="2364126"/>
    <lineage>
        <taxon>Eukaryota</taxon>
        <taxon>Sar</taxon>
        <taxon>Alveolata</taxon>
        <taxon>Dinophyceae</taxon>
        <taxon>Prorocentrales</taxon>
        <taxon>Prorocentraceae</taxon>
        <taxon>Prorocentrum</taxon>
    </lineage>
</organism>
<accession>A0ABN9TM26</accession>